<dbReference type="Pfam" id="PF00725">
    <property type="entry name" value="3HCDH"/>
    <property type="match status" value="1"/>
</dbReference>
<dbReference type="Pfam" id="PF02737">
    <property type="entry name" value="3HCDH_N"/>
    <property type="match status" value="1"/>
</dbReference>
<protein>
    <submittedName>
        <fullName evidence="7">3-hydroxyacyl-CoA dehydrogenase</fullName>
    </submittedName>
</protein>
<dbReference type="Proteomes" id="UP000254134">
    <property type="component" value="Unassembled WGS sequence"/>
</dbReference>
<feature type="domain" description="3-hydroxyacyl-CoA dehydrogenase NAD binding" evidence="6">
    <location>
        <begin position="6"/>
        <end position="184"/>
    </location>
</feature>
<reference evidence="8" key="2">
    <citation type="journal article" date="2019" name="MicrobiologyOpen">
        <title>High-quality draft genome sequence of Gaiella occulta isolated from a 150 meter deep mineral water borehole and comparison with the genome sequences of other deep-branching lineages of the phylum Actinobacteria.</title>
        <authorList>
            <person name="Severino R."/>
            <person name="Froufe H.J.C."/>
            <person name="Barroso C."/>
            <person name="Albuquerque L."/>
            <person name="Lobo-da-Cunha A."/>
            <person name="da Costa M.S."/>
            <person name="Egas C."/>
        </authorList>
    </citation>
    <scope>NUCLEOTIDE SEQUENCE [LARGE SCALE GENOMIC DNA]</scope>
    <source>
        <strain evidence="8">F2-233</strain>
    </source>
</reference>
<name>A0A7M2YXV0_9ACTN</name>
<evidence type="ECO:0000256" key="1">
    <source>
        <dbReference type="ARBA" id="ARBA00005086"/>
    </source>
</evidence>
<dbReference type="InterPro" id="IPR006108">
    <property type="entry name" value="3HC_DH_C"/>
</dbReference>
<keyword evidence="3" id="KW-0560">Oxidoreductase</keyword>
<dbReference type="InterPro" id="IPR006176">
    <property type="entry name" value="3-OHacyl-CoA_DH_NAD-bd"/>
</dbReference>
<evidence type="ECO:0000313" key="8">
    <source>
        <dbReference type="Proteomes" id="UP000254134"/>
    </source>
</evidence>
<comment type="similarity">
    <text evidence="2">Belongs to the 3-hydroxyacyl-CoA dehydrogenase family.</text>
</comment>
<dbReference type="AlphaFoldDB" id="A0A7M2YXV0"/>
<dbReference type="RefSeq" id="WP_220150429.1">
    <property type="nucleotide sequence ID" value="NZ_QQZY01000002.1"/>
</dbReference>
<dbReference type="GO" id="GO:0006635">
    <property type="term" value="P:fatty acid beta-oxidation"/>
    <property type="evidence" value="ECO:0007669"/>
    <property type="project" value="TreeGrafter"/>
</dbReference>
<evidence type="ECO:0000256" key="3">
    <source>
        <dbReference type="ARBA" id="ARBA00023002"/>
    </source>
</evidence>
<gene>
    <name evidence="7" type="ORF">Gocc_0765</name>
</gene>
<dbReference type="SUPFAM" id="SSF51735">
    <property type="entry name" value="NAD(P)-binding Rossmann-fold domains"/>
    <property type="match status" value="1"/>
</dbReference>
<dbReference type="Gene3D" id="1.10.1040.10">
    <property type="entry name" value="N-(1-d-carboxylethyl)-l-norvaline Dehydrogenase, domain 2"/>
    <property type="match status" value="1"/>
</dbReference>
<dbReference type="GO" id="GO:0070403">
    <property type="term" value="F:NAD+ binding"/>
    <property type="evidence" value="ECO:0007669"/>
    <property type="project" value="InterPro"/>
</dbReference>
<reference evidence="7 8" key="1">
    <citation type="submission" date="2018-07" db="EMBL/GenBank/DDBJ databases">
        <title>High-quality-draft genome sequence of Gaiella occulta.</title>
        <authorList>
            <person name="Severino R."/>
            <person name="Froufe H.J.C."/>
            <person name="Rainey F.A."/>
            <person name="Barroso C."/>
            <person name="Albuquerque L."/>
            <person name="Lobo-Da-Cunha A."/>
            <person name="Da Costa M.S."/>
            <person name="Egas C."/>
        </authorList>
    </citation>
    <scope>NUCLEOTIDE SEQUENCE [LARGE SCALE GENOMIC DNA]</scope>
    <source>
        <strain evidence="7 8">F2-233</strain>
    </source>
</reference>
<dbReference type="InterPro" id="IPR008927">
    <property type="entry name" value="6-PGluconate_DH-like_C_sf"/>
</dbReference>
<dbReference type="FunFam" id="3.40.50.720:FF:000009">
    <property type="entry name" value="Fatty oxidation complex, alpha subunit"/>
    <property type="match status" value="1"/>
</dbReference>
<comment type="pathway">
    <text evidence="1">Lipid metabolism; butanoate metabolism.</text>
</comment>
<accession>A0A7M2YXV0</accession>
<evidence type="ECO:0000259" key="6">
    <source>
        <dbReference type="Pfam" id="PF02737"/>
    </source>
</evidence>
<feature type="site" description="Important for catalytic activity" evidence="4">
    <location>
        <position position="141"/>
    </location>
</feature>
<sequence>MAEIRTIGVVGLGAMGAGIAQLAVEAGYDVVGREVSAELGERAAATIGRFLSRKVEKGQLGEADRDAAVARLALTTDLEALAACDIVIEAIVEELEPKRRLFADLDRICRPDAVLATNTSALSVTEIAAATARPQRVVGMHFFNPAPLMPLVEVVRAELSAAEAADAAALVGERMGKRVVRCHDTPGFVVNRVLIPLLNDCVRVLDEARVTPEALDTAMENGAGWPMGPCTLVDLVGIDVHVHAAEALYEKLREPRMAPPPRLVAMKNAGLLGRKSGRGFYRYDG</sequence>
<dbReference type="PANTHER" id="PTHR48075">
    <property type="entry name" value="3-HYDROXYACYL-COA DEHYDROGENASE FAMILY PROTEIN"/>
    <property type="match status" value="1"/>
</dbReference>
<evidence type="ECO:0000256" key="4">
    <source>
        <dbReference type="PIRSR" id="PIRSR000105-1"/>
    </source>
</evidence>
<feature type="domain" description="3-hydroxyacyl-CoA dehydrogenase C-terminal" evidence="5">
    <location>
        <begin position="187"/>
        <end position="283"/>
    </location>
</feature>
<dbReference type="EMBL" id="QQZY01000002">
    <property type="protein sequence ID" value="RDI74967.1"/>
    <property type="molecule type" value="Genomic_DNA"/>
</dbReference>
<dbReference type="PANTHER" id="PTHR48075:SF5">
    <property type="entry name" value="3-HYDROXYBUTYRYL-COA DEHYDROGENASE"/>
    <property type="match status" value="1"/>
</dbReference>
<keyword evidence="8" id="KW-1185">Reference proteome</keyword>
<dbReference type="SUPFAM" id="SSF48179">
    <property type="entry name" value="6-phosphogluconate dehydrogenase C-terminal domain-like"/>
    <property type="match status" value="1"/>
</dbReference>
<evidence type="ECO:0000313" key="7">
    <source>
        <dbReference type="EMBL" id="RDI74967.1"/>
    </source>
</evidence>
<organism evidence="7 8">
    <name type="scientific">Gaiella occulta</name>
    <dbReference type="NCBI Taxonomy" id="1002870"/>
    <lineage>
        <taxon>Bacteria</taxon>
        <taxon>Bacillati</taxon>
        <taxon>Actinomycetota</taxon>
        <taxon>Thermoleophilia</taxon>
        <taxon>Gaiellales</taxon>
        <taxon>Gaiellaceae</taxon>
        <taxon>Gaiella</taxon>
    </lineage>
</organism>
<evidence type="ECO:0000259" key="5">
    <source>
        <dbReference type="Pfam" id="PF00725"/>
    </source>
</evidence>
<evidence type="ECO:0000256" key="2">
    <source>
        <dbReference type="ARBA" id="ARBA00009463"/>
    </source>
</evidence>
<dbReference type="InterPro" id="IPR022694">
    <property type="entry name" value="3-OHacyl-CoA_DH"/>
</dbReference>
<dbReference type="Gene3D" id="3.40.50.720">
    <property type="entry name" value="NAD(P)-binding Rossmann-like Domain"/>
    <property type="match status" value="1"/>
</dbReference>
<dbReference type="InterPro" id="IPR036291">
    <property type="entry name" value="NAD(P)-bd_dom_sf"/>
</dbReference>
<dbReference type="PIRSF" id="PIRSF000105">
    <property type="entry name" value="HCDH"/>
    <property type="match status" value="1"/>
</dbReference>
<dbReference type="GO" id="GO:0008691">
    <property type="term" value="F:3-hydroxybutyryl-CoA dehydrogenase activity"/>
    <property type="evidence" value="ECO:0007669"/>
    <property type="project" value="TreeGrafter"/>
</dbReference>
<comment type="caution">
    <text evidence="7">The sequence shown here is derived from an EMBL/GenBank/DDBJ whole genome shotgun (WGS) entry which is preliminary data.</text>
</comment>
<proteinExistence type="inferred from homology"/>
<dbReference type="InterPro" id="IPR013328">
    <property type="entry name" value="6PGD_dom2"/>
</dbReference>